<evidence type="ECO:0000256" key="8">
    <source>
        <dbReference type="SAM" id="MobiDB-lite"/>
    </source>
</evidence>
<feature type="domain" description="Ig-like" evidence="10">
    <location>
        <begin position="1267"/>
        <end position="1353"/>
    </location>
</feature>
<dbReference type="PANTHER" id="PTHR45080">
    <property type="entry name" value="CONTACTIN 5"/>
    <property type="match status" value="1"/>
</dbReference>
<dbReference type="SMART" id="SM00180">
    <property type="entry name" value="EGF_Lam"/>
    <property type="match status" value="1"/>
</dbReference>
<dbReference type="Pfam" id="PF00057">
    <property type="entry name" value="Ldl_recept_a"/>
    <property type="match status" value="3"/>
</dbReference>
<name>A0A8S2JM04_9BILA</name>
<dbReference type="Pfam" id="PF00052">
    <property type="entry name" value="Laminin_B"/>
    <property type="match status" value="1"/>
</dbReference>
<dbReference type="PANTHER" id="PTHR45080:SF8">
    <property type="entry name" value="IG-LIKE DOMAIN-CONTAINING PROTEIN"/>
    <property type="match status" value="1"/>
</dbReference>
<dbReference type="Pfam" id="PF07679">
    <property type="entry name" value="I-set"/>
    <property type="match status" value="1"/>
</dbReference>
<dbReference type="GO" id="GO:0005604">
    <property type="term" value="C:basement membrane"/>
    <property type="evidence" value="ECO:0007669"/>
    <property type="project" value="UniProtKB-ARBA"/>
</dbReference>
<dbReference type="CDD" id="cd00112">
    <property type="entry name" value="LDLa"/>
    <property type="match status" value="2"/>
</dbReference>
<feature type="domain" description="Ig-like" evidence="10">
    <location>
        <begin position="1713"/>
        <end position="1769"/>
    </location>
</feature>
<dbReference type="InterPro" id="IPR003598">
    <property type="entry name" value="Ig_sub2"/>
</dbReference>
<dbReference type="InterPro" id="IPR050958">
    <property type="entry name" value="Cell_Adh-Cytoskel_Orgn"/>
</dbReference>
<keyword evidence="2" id="KW-0677">Repeat</keyword>
<evidence type="ECO:0000256" key="3">
    <source>
        <dbReference type="ARBA" id="ARBA00023157"/>
    </source>
</evidence>
<evidence type="ECO:0000313" key="12">
    <source>
        <dbReference type="EMBL" id="CAF3805236.1"/>
    </source>
</evidence>
<dbReference type="InterPro" id="IPR036179">
    <property type="entry name" value="Ig-like_dom_sf"/>
</dbReference>
<dbReference type="FunFam" id="2.10.25.10:FF:000188">
    <property type="entry name" value="Laminin subunit gamma 2"/>
    <property type="match status" value="1"/>
</dbReference>
<keyword evidence="3 7" id="KW-1015">Disulfide bond</keyword>
<dbReference type="Pfam" id="PF00053">
    <property type="entry name" value="EGF_laminin"/>
    <property type="match status" value="1"/>
</dbReference>
<feature type="domain" description="Laminin IV type A" evidence="11">
    <location>
        <begin position="779"/>
        <end position="962"/>
    </location>
</feature>
<dbReference type="CDD" id="cd00055">
    <property type="entry name" value="EGF_Lam"/>
    <property type="match status" value="2"/>
</dbReference>
<dbReference type="GO" id="GO:0005886">
    <property type="term" value="C:plasma membrane"/>
    <property type="evidence" value="ECO:0007669"/>
    <property type="project" value="TreeGrafter"/>
</dbReference>
<evidence type="ECO:0000256" key="2">
    <source>
        <dbReference type="ARBA" id="ARBA00022737"/>
    </source>
</evidence>
<dbReference type="InterPro" id="IPR023415">
    <property type="entry name" value="LDLR_class-A_CS"/>
</dbReference>
<feature type="compositionally biased region" description="Low complexity" evidence="8">
    <location>
        <begin position="236"/>
        <end position="271"/>
    </location>
</feature>
<dbReference type="SUPFAM" id="SSF57424">
    <property type="entry name" value="LDL receptor-like module"/>
    <property type="match status" value="3"/>
</dbReference>
<dbReference type="SMART" id="SM00409">
    <property type="entry name" value="IG"/>
    <property type="match status" value="8"/>
</dbReference>
<feature type="region of interest" description="Disordered" evidence="8">
    <location>
        <begin position="1047"/>
        <end position="1066"/>
    </location>
</feature>
<dbReference type="InterPro" id="IPR013783">
    <property type="entry name" value="Ig-like_fold"/>
</dbReference>
<comment type="caution">
    <text evidence="12">The sequence shown here is derived from an EMBL/GenBank/DDBJ whole genome shotgun (WGS) entry which is preliminary data.</text>
</comment>
<feature type="region of interest" description="Disordered" evidence="8">
    <location>
        <begin position="1588"/>
        <end position="1607"/>
    </location>
</feature>
<gene>
    <name evidence="12" type="ORF">BYL167_LOCUS3226</name>
</gene>
<dbReference type="SMART" id="SM00281">
    <property type="entry name" value="LamB"/>
    <property type="match status" value="1"/>
</dbReference>
<proteinExistence type="predicted"/>
<feature type="domain" description="Ig-like" evidence="10">
    <location>
        <begin position="1612"/>
        <end position="1684"/>
    </location>
</feature>
<dbReference type="InterPro" id="IPR009030">
    <property type="entry name" value="Growth_fac_rcpt_cys_sf"/>
</dbReference>
<dbReference type="Pfam" id="PF13927">
    <property type="entry name" value="Ig_3"/>
    <property type="match status" value="1"/>
</dbReference>
<keyword evidence="5 7" id="KW-0424">Laminin EGF-like domain</keyword>
<feature type="domain" description="Ig-like" evidence="10">
    <location>
        <begin position="388"/>
        <end position="495"/>
    </location>
</feature>
<feature type="domain" description="Ig-like" evidence="10">
    <location>
        <begin position="515"/>
        <end position="608"/>
    </location>
</feature>
<dbReference type="GO" id="GO:0007156">
    <property type="term" value="P:homophilic cell adhesion via plasma membrane adhesion molecules"/>
    <property type="evidence" value="ECO:0007669"/>
    <property type="project" value="TreeGrafter"/>
</dbReference>
<dbReference type="SUPFAM" id="SSF48726">
    <property type="entry name" value="Immunoglobulin"/>
    <property type="match status" value="6"/>
</dbReference>
<feature type="region of interest" description="Disordered" evidence="8">
    <location>
        <begin position="236"/>
        <end position="395"/>
    </location>
</feature>
<evidence type="ECO:0000256" key="5">
    <source>
        <dbReference type="ARBA" id="ARBA00023292"/>
    </source>
</evidence>
<evidence type="ECO:0000313" key="13">
    <source>
        <dbReference type="Proteomes" id="UP000681967"/>
    </source>
</evidence>
<feature type="disulfide bond" evidence="6">
    <location>
        <begin position="652"/>
        <end position="670"/>
    </location>
</feature>
<dbReference type="Proteomes" id="UP000681967">
    <property type="component" value="Unassembled WGS sequence"/>
</dbReference>
<dbReference type="GO" id="GO:0030154">
    <property type="term" value="P:cell differentiation"/>
    <property type="evidence" value="ECO:0007669"/>
    <property type="project" value="UniProtKB-ARBA"/>
</dbReference>
<dbReference type="InterPro" id="IPR002049">
    <property type="entry name" value="LE_dom"/>
</dbReference>
<dbReference type="SMART" id="SM00408">
    <property type="entry name" value="IGc2"/>
    <property type="match status" value="6"/>
</dbReference>
<dbReference type="PROSITE" id="PS01209">
    <property type="entry name" value="LDLRA_1"/>
    <property type="match status" value="2"/>
</dbReference>
<dbReference type="PROSITE" id="PS50068">
    <property type="entry name" value="LDLRA_2"/>
    <property type="match status" value="3"/>
</dbReference>
<evidence type="ECO:0000256" key="7">
    <source>
        <dbReference type="PROSITE-ProRule" id="PRU00460"/>
    </source>
</evidence>
<evidence type="ECO:0000256" key="1">
    <source>
        <dbReference type="ARBA" id="ARBA00022729"/>
    </source>
</evidence>
<feature type="compositionally biased region" description="Acidic residues" evidence="8">
    <location>
        <begin position="350"/>
        <end position="371"/>
    </location>
</feature>
<dbReference type="SUPFAM" id="SSF57184">
    <property type="entry name" value="Growth factor receptor domain"/>
    <property type="match status" value="1"/>
</dbReference>
<dbReference type="InterPro" id="IPR056863">
    <property type="entry name" value="LMN_ATRN_NET-like_EGF"/>
</dbReference>
<dbReference type="InterPro" id="IPR000034">
    <property type="entry name" value="Laminin_IV"/>
</dbReference>
<evidence type="ECO:0000256" key="6">
    <source>
        <dbReference type="PROSITE-ProRule" id="PRU00124"/>
    </source>
</evidence>
<feature type="region of interest" description="Disordered" evidence="8">
    <location>
        <begin position="113"/>
        <end position="134"/>
    </location>
</feature>
<evidence type="ECO:0000256" key="4">
    <source>
        <dbReference type="ARBA" id="ARBA00023180"/>
    </source>
</evidence>
<feature type="compositionally biased region" description="Low complexity" evidence="8">
    <location>
        <begin position="323"/>
        <end position="348"/>
    </location>
</feature>
<dbReference type="InterPro" id="IPR003599">
    <property type="entry name" value="Ig_sub"/>
</dbReference>
<evidence type="ECO:0008006" key="14">
    <source>
        <dbReference type="Google" id="ProtNLM"/>
    </source>
</evidence>
<feature type="compositionally biased region" description="Basic and acidic residues" evidence="8">
    <location>
        <begin position="288"/>
        <end position="297"/>
    </location>
</feature>
<comment type="caution">
    <text evidence="7">Lacks conserved residue(s) required for the propagation of feature annotation.</text>
</comment>
<organism evidence="12 13">
    <name type="scientific">Rotaria magnacalcarata</name>
    <dbReference type="NCBI Taxonomy" id="392030"/>
    <lineage>
        <taxon>Eukaryota</taxon>
        <taxon>Metazoa</taxon>
        <taxon>Spiralia</taxon>
        <taxon>Gnathifera</taxon>
        <taxon>Rotifera</taxon>
        <taxon>Eurotatoria</taxon>
        <taxon>Bdelloidea</taxon>
        <taxon>Philodinida</taxon>
        <taxon>Philodinidae</taxon>
        <taxon>Rotaria</taxon>
    </lineage>
</organism>
<dbReference type="InterPro" id="IPR036055">
    <property type="entry name" value="LDL_receptor-like_sf"/>
</dbReference>
<feature type="domain" description="Laminin EGF-like" evidence="9">
    <location>
        <begin position="998"/>
        <end position="1046"/>
    </location>
</feature>
<evidence type="ECO:0000259" key="10">
    <source>
        <dbReference type="PROSITE" id="PS50835"/>
    </source>
</evidence>
<keyword evidence="1" id="KW-0732">Signal</keyword>
<dbReference type="PROSITE" id="PS51115">
    <property type="entry name" value="LAMININ_IVA"/>
    <property type="match status" value="1"/>
</dbReference>
<feature type="compositionally biased region" description="Acidic residues" evidence="8">
    <location>
        <begin position="305"/>
        <end position="319"/>
    </location>
</feature>
<dbReference type="EMBL" id="CAJOBH010000609">
    <property type="protein sequence ID" value="CAF3805236.1"/>
    <property type="molecule type" value="Genomic_DNA"/>
</dbReference>
<dbReference type="InterPro" id="IPR013098">
    <property type="entry name" value="Ig_I-set"/>
</dbReference>
<dbReference type="Gene3D" id="2.60.40.10">
    <property type="entry name" value="Immunoglobulins"/>
    <property type="match status" value="6"/>
</dbReference>
<dbReference type="PRINTS" id="PR00261">
    <property type="entry name" value="LDLRECEPTOR"/>
</dbReference>
<dbReference type="Pfam" id="PF24973">
    <property type="entry name" value="EGF_LMN_ATRN"/>
    <property type="match status" value="1"/>
</dbReference>
<dbReference type="InterPro" id="IPR002172">
    <property type="entry name" value="LDrepeatLR_classA_rpt"/>
</dbReference>
<feature type="disulfide bond" evidence="6">
    <location>
        <begin position="645"/>
        <end position="657"/>
    </location>
</feature>
<dbReference type="Gene3D" id="2.170.300.10">
    <property type="entry name" value="Tie2 ligand-binding domain superfamily"/>
    <property type="match status" value="1"/>
</dbReference>
<accession>A0A8S2JM04</accession>
<dbReference type="PROSITE" id="PS50027">
    <property type="entry name" value="EGF_LAM_2"/>
    <property type="match status" value="1"/>
</dbReference>
<dbReference type="SMART" id="SM00192">
    <property type="entry name" value="LDLa"/>
    <property type="match status" value="3"/>
</dbReference>
<dbReference type="Gene3D" id="4.10.400.10">
    <property type="entry name" value="Low-density Lipoprotein Receptor"/>
    <property type="match status" value="3"/>
</dbReference>
<feature type="domain" description="Ig-like" evidence="10">
    <location>
        <begin position="1511"/>
        <end position="1588"/>
    </location>
</feature>
<evidence type="ECO:0000259" key="11">
    <source>
        <dbReference type="PROSITE" id="PS51115"/>
    </source>
</evidence>
<sequence>MHTHTHTHIHYILVENTAATTQSDTGVTEVTTAKYENDTTVALLSETTAAVKGGDDLTTGSADVTEAGEPTGAAAVAEDSTAGAVTVETATEANEVGATTGVAELDISTVADDATGEPTSSKPGNGHHPENADTTSDATIAEDQTTSADGVAGDGATADSANTEAATEAGGASTDAATAAGGASTEAATAAGGASTDAATAAGGASTEAATTAGGASTEAVTAAGGASTEAATAAGGATTDSASTEAAAVDTDATASADSGVPTVVPSVTSHDTLITAGGEDDADAVYDDRDGENKHTQKTTVVPEDDNNNEEDDAVDDGDVKTPTTTIEATTTTTTTTTVKKTPKPASDADDSSDDVEYYDEPDEEEGDKNDDASPVPHQTKVTNPPPVQPESGHRVELRVVVNPEVLQVQYGQTVELSCTAYGADSSTSIYWIQDEPERRYALTEPVTDNDKEVTASQVTLKARITLDDASKIGKYTCMAQDGSGNSGSAVVTMEQGGHDSHPQPVYPQPVYPEVVPAPSGGKGYLRIVAPDMTDGDYVEIQCEGASADDEGSIQWYFNNRVLNDEQPLYPRGKTLHIRPISVAYLGSYRCSIPNSNYIDANSVLTFGGSAPAPVAPVQPVQPVQPVEPVEPVEPVQPNYSVCDINEAHCRNGRCIPRSYLCDGKNDCGDNSDETCGPPDGSGTDVCQPNEIHCSNPNRGRKCVQKFWMCDGDRDCDDGSDEEQRYCELLPRQRVCKTCEFQCHANNGTHGNPVCIPRSFQCDGYNDCPDRSDEVPLSLNNWNAVPKNFATDTYEARDSIQQRNGGHEIALDQSSLGRSNNEVLYWKAPKEVLGDTVTLYDGTIDIHFTNDGDSNEAQSDDEFIWLRGNNIDLVHKVPKTQKFEANKNATYSISCNERTFTRKDGTYIDRENILMALSDLDTFLVKINPIGGQRNAVLRGVTLNVAARDGYADTAFTVESCSCPANYTGTSCEKCADGYGRPHPLVGIYLGQCWSCRALCHERSDQCDRDSGKCSNCQDNTDGDRCERCRAGYVLDARTNQCQRDDEYQQYPEPPASETGSRGAYYLDQQPYNPSVTTPFNIILDGSRSEQRVPLQVLNVQPQSIVWGRTDGTSLPFNVVQEGNDLVFRNPTQEQAGNYICTITHSDGYVERIAIYLEYRPGQDTHVSHPVLSPASPLSINEGASQLIQPPADYYQAIWTRADGQPFSSGISQHGNALNIAGARPEHSGTYDCELYGVDGNPVKVSYEIHVQASPRPHPVGGAPPRITIRPQKINLKEGQRMIVQYAVASSDPIEVAWNKLTDQGYQQIPSFFTVEKDRLVLNRATLDSAGTYEVTVRNSNGEDRQTLEIKVEPRRGRQRGQQAAAPQVTFSQDNYEIVSDQNLEIVPNIYGATGAKIVWSKDGSTNLPDGVSARSDGALHIQGRSSDVGGRYTVDISNANGQTSKTIVIQWKETRRRLEAVCRTDIESTKLRLDVTRFNAQRHDDHDTSRSYINVRFQSNDEQNHQVGRDIHLQCAVQGSAEHPYEYTFTKDGRPLENNVEVHPNGLIIIRNAQTSDSGRYRCEVAFPRVPELGTQESSYDIQISDSSAGGHEQNYQHGAEHAQQASYVEVNADPTEVTVGRGEKATITCRVKGAEEFKVTWGKYAHDTSLPTYAHQEGNTVIIAPTDDTPSEQMYLQCQVDVPGHATPYHAYAPVNVRGGDESTIRLKPKLLIEPSTHIRISKGDKLHIKCLDPYETETTTISWFRTDDCSEQLLSKFVLNFNYC</sequence>
<protein>
    <recommendedName>
        <fullName evidence="14">Basement membrane-specific heparan sulfate proteoglycan core protein</fullName>
    </recommendedName>
</protein>
<reference evidence="12" key="1">
    <citation type="submission" date="2021-02" db="EMBL/GenBank/DDBJ databases">
        <authorList>
            <person name="Nowell W R."/>
        </authorList>
    </citation>
    <scope>NUCLEOTIDE SEQUENCE</scope>
</reference>
<keyword evidence="4" id="KW-0325">Glycoprotein</keyword>
<dbReference type="PROSITE" id="PS01248">
    <property type="entry name" value="EGF_LAM_1"/>
    <property type="match status" value="1"/>
</dbReference>
<dbReference type="InterPro" id="IPR007110">
    <property type="entry name" value="Ig-like_dom"/>
</dbReference>
<evidence type="ECO:0000259" key="9">
    <source>
        <dbReference type="PROSITE" id="PS50027"/>
    </source>
</evidence>
<feature type="region of interest" description="Disordered" evidence="8">
    <location>
        <begin position="147"/>
        <end position="178"/>
    </location>
</feature>
<dbReference type="PROSITE" id="PS50835">
    <property type="entry name" value="IG_LIKE"/>
    <property type="match status" value="6"/>
</dbReference>
<feature type="disulfide bond" evidence="7">
    <location>
        <begin position="1019"/>
        <end position="1028"/>
    </location>
</feature>